<feature type="region of interest" description="Disordered" evidence="1">
    <location>
        <begin position="1"/>
        <end position="56"/>
    </location>
</feature>
<accession>A0ABP7I095</accession>
<proteinExistence type="predicted"/>
<dbReference type="EMBL" id="BAABDE010000018">
    <property type="protein sequence ID" value="GAA3803148.1"/>
    <property type="molecule type" value="Genomic_DNA"/>
</dbReference>
<evidence type="ECO:0000313" key="2">
    <source>
        <dbReference type="EMBL" id="GAA3803148.1"/>
    </source>
</evidence>
<protein>
    <submittedName>
        <fullName evidence="2">Uncharacterized protein</fullName>
    </submittedName>
</protein>
<reference evidence="3" key="1">
    <citation type="journal article" date="2019" name="Int. J. Syst. Evol. Microbiol.">
        <title>The Global Catalogue of Microorganisms (GCM) 10K type strain sequencing project: providing services to taxonomists for standard genome sequencing and annotation.</title>
        <authorList>
            <consortium name="The Broad Institute Genomics Platform"/>
            <consortium name="The Broad Institute Genome Sequencing Center for Infectious Disease"/>
            <person name="Wu L."/>
            <person name="Ma J."/>
        </authorList>
    </citation>
    <scope>NUCLEOTIDE SEQUENCE [LARGE SCALE GENOMIC DNA]</scope>
    <source>
        <strain evidence="3">JCM 17138</strain>
    </source>
</reference>
<gene>
    <name evidence="2" type="ORF">GCM10022403_041480</name>
</gene>
<dbReference type="Proteomes" id="UP001501009">
    <property type="component" value="Unassembled WGS sequence"/>
</dbReference>
<name>A0ABP7I095_9ACTN</name>
<dbReference type="RefSeq" id="WP_275773522.1">
    <property type="nucleotide sequence ID" value="NZ_BAABDE010000018.1"/>
</dbReference>
<comment type="caution">
    <text evidence="2">The sequence shown here is derived from an EMBL/GenBank/DDBJ whole genome shotgun (WGS) entry which is preliminary data.</text>
</comment>
<evidence type="ECO:0000256" key="1">
    <source>
        <dbReference type="SAM" id="MobiDB-lite"/>
    </source>
</evidence>
<dbReference type="Pfam" id="PF19565">
    <property type="entry name" value="DUF6087"/>
    <property type="match status" value="1"/>
</dbReference>
<dbReference type="InterPro" id="IPR045733">
    <property type="entry name" value="DUF6087"/>
</dbReference>
<sequence length="97" mass="10826">MGKHSRPGPPNQPTRALPRVDADDPLAAYTKRRRPPMDQYRRYRPLHGGASHCRPEEPRALEEWDGFAYVPVGTAPDLAAATAWAHGLDSHESTDQE</sequence>
<organism evidence="2 3">
    <name type="scientific">Streptomyces coacervatus</name>
    <dbReference type="NCBI Taxonomy" id="647381"/>
    <lineage>
        <taxon>Bacteria</taxon>
        <taxon>Bacillati</taxon>
        <taxon>Actinomycetota</taxon>
        <taxon>Actinomycetes</taxon>
        <taxon>Kitasatosporales</taxon>
        <taxon>Streptomycetaceae</taxon>
        <taxon>Streptomyces</taxon>
    </lineage>
</organism>
<evidence type="ECO:0000313" key="3">
    <source>
        <dbReference type="Proteomes" id="UP001501009"/>
    </source>
</evidence>
<keyword evidence="3" id="KW-1185">Reference proteome</keyword>